<feature type="signal peptide" evidence="1">
    <location>
        <begin position="1"/>
        <end position="21"/>
    </location>
</feature>
<keyword evidence="1" id="KW-0732">Signal</keyword>
<evidence type="ECO:0000256" key="1">
    <source>
        <dbReference type="SAM" id="SignalP"/>
    </source>
</evidence>
<evidence type="ECO:0000313" key="3">
    <source>
        <dbReference type="Proteomes" id="UP000327118"/>
    </source>
</evidence>
<organism evidence="2 3">
    <name type="scientific">Aspergillus coremiiformis</name>
    <dbReference type="NCBI Taxonomy" id="138285"/>
    <lineage>
        <taxon>Eukaryota</taxon>
        <taxon>Fungi</taxon>
        <taxon>Dikarya</taxon>
        <taxon>Ascomycota</taxon>
        <taxon>Pezizomycotina</taxon>
        <taxon>Eurotiomycetes</taxon>
        <taxon>Eurotiomycetidae</taxon>
        <taxon>Eurotiales</taxon>
        <taxon>Aspergillaceae</taxon>
        <taxon>Aspergillus</taxon>
        <taxon>Aspergillus subgen. Circumdati</taxon>
    </lineage>
</organism>
<dbReference type="Proteomes" id="UP000327118">
    <property type="component" value="Unassembled WGS sequence"/>
</dbReference>
<gene>
    <name evidence="2" type="ORF">BDV28DRAFT_145281</name>
</gene>
<feature type="chain" id="PRO_5024900776" evidence="1">
    <location>
        <begin position="22"/>
        <end position="187"/>
    </location>
</feature>
<reference evidence="3" key="1">
    <citation type="submission" date="2019-04" db="EMBL/GenBank/DDBJ databases">
        <title>Friends and foes A comparative genomics studyof 23 Aspergillus species from section Flavi.</title>
        <authorList>
            <consortium name="DOE Joint Genome Institute"/>
            <person name="Kjaerbolling I."/>
            <person name="Vesth T."/>
            <person name="Frisvad J.C."/>
            <person name="Nybo J.L."/>
            <person name="Theobald S."/>
            <person name="Kildgaard S."/>
            <person name="Isbrandt T."/>
            <person name="Kuo A."/>
            <person name="Sato A."/>
            <person name="Lyhne E.K."/>
            <person name="Kogle M.E."/>
            <person name="Wiebenga A."/>
            <person name="Kun R.S."/>
            <person name="Lubbers R.J."/>
            <person name="Makela M.R."/>
            <person name="Barry K."/>
            <person name="Chovatia M."/>
            <person name="Clum A."/>
            <person name="Daum C."/>
            <person name="Haridas S."/>
            <person name="He G."/>
            <person name="LaButti K."/>
            <person name="Lipzen A."/>
            <person name="Mondo S."/>
            <person name="Riley R."/>
            <person name="Salamov A."/>
            <person name="Simmons B.A."/>
            <person name="Magnuson J.K."/>
            <person name="Henrissat B."/>
            <person name="Mortensen U.H."/>
            <person name="Larsen T.O."/>
            <person name="Devries R.P."/>
            <person name="Grigoriev I.V."/>
            <person name="Machida M."/>
            <person name="Baker S.E."/>
            <person name="Andersen M.R."/>
        </authorList>
    </citation>
    <scope>NUCLEOTIDE SEQUENCE [LARGE SCALE GENOMIC DNA]</scope>
    <source>
        <strain evidence="3">CBS 553.77</strain>
    </source>
</reference>
<evidence type="ECO:0000313" key="2">
    <source>
        <dbReference type="EMBL" id="KAE8356406.1"/>
    </source>
</evidence>
<name>A0A5N6ZHK9_9EURO</name>
<protein>
    <submittedName>
        <fullName evidence="2">Uncharacterized protein</fullName>
    </submittedName>
</protein>
<accession>A0A5N6ZHK9</accession>
<proteinExistence type="predicted"/>
<dbReference type="AlphaFoldDB" id="A0A5N6ZHK9"/>
<keyword evidence="3" id="KW-1185">Reference proteome</keyword>
<dbReference type="EMBL" id="ML739039">
    <property type="protein sequence ID" value="KAE8356406.1"/>
    <property type="molecule type" value="Genomic_DNA"/>
</dbReference>
<sequence>MVKITLRALALLTILASTTTANLDSENTKRGRTPCIKDKAYCGFTLETGGPYLQQMQGLLKDAGLELSATHQHDSLFQCGSDAPFMMVQISLSLLAILAILAPLAAGEDGTKCTPDAKYCGNVLRYKMGMGKEVITALKAATEPHDDWNQKLSLFRCNLDGETLSFIAFCGEGHCAPPDPKTNNTCG</sequence>